<dbReference type="GO" id="GO:0051213">
    <property type="term" value="F:dioxygenase activity"/>
    <property type="evidence" value="ECO:0007669"/>
    <property type="project" value="InterPro"/>
</dbReference>
<dbReference type="Proteomes" id="UP000031671">
    <property type="component" value="Unassembled WGS sequence"/>
</dbReference>
<protein>
    <recommendedName>
        <fullName evidence="3">Agglutination protein</fullName>
    </recommendedName>
</protein>
<name>A0A0B8P7Z9_9VIBR</name>
<organism evidence="1 2">
    <name type="scientific">Vibrio ishigakensis</name>
    <dbReference type="NCBI Taxonomy" id="1481914"/>
    <lineage>
        <taxon>Bacteria</taxon>
        <taxon>Pseudomonadati</taxon>
        <taxon>Pseudomonadota</taxon>
        <taxon>Gammaproteobacteria</taxon>
        <taxon>Vibrionales</taxon>
        <taxon>Vibrionaceae</taxon>
        <taxon>Vibrio</taxon>
    </lineage>
</organism>
<accession>A0A0B8P7Z9</accession>
<evidence type="ECO:0008006" key="3">
    <source>
        <dbReference type="Google" id="ProtNLM"/>
    </source>
</evidence>
<dbReference type="RefSeq" id="WP_261833216.1">
    <property type="nucleotide sequence ID" value="NZ_AP024881.1"/>
</dbReference>
<keyword evidence="2" id="KW-1185">Reference proteome</keyword>
<dbReference type="EMBL" id="BBRZ01000144">
    <property type="protein sequence ID" value="GAM59353.1"/>
    <property type="molecule type" value="Genomic_DNA"/>
</dbReference>
<evidence type="ECO:0000313" key="1">
    <source>
        <dbReference type="EMBL" id="GAM59353.1"/>
    </source>
</evidence>
<dbReference type="AlphaFoldDB" id="A0A0B8P7Z9"/>
<dbReference type="Gene3D" id="2.60.120.620">
    <property type="entry name" value="q2cbj1_9rhob like domain"/>
    <property type="match status" value="1"/>
</dbReference>
<comment type="caution">
    <text evidence="1">The sequence shown here is derived from an EMBL/GenBank/DDBJ whole genome shotgun (WGS) entry which is preliminary data.</text>
</comment>
<reference evidence="1 2" key="2">
    <citation type="submission" date="2015-01" db="EMBL/GenBank/DDBJ databases">
        <authorList>
            <consortium name="NBRP consortium"/>
            <person name="Sawabe T."/>
            <person name="Meirelles P."/>
            <person name="Feng G."/>
            <person name="Sayaka M."/>
            <person name="Hattori M."/>
            <person name="Ohkuma M."/>
        </authorList>
    </citation>
    <scope>NUCLEOTIDE SEQUENCE [LARGE SCALE GENOMIC DNA]</scope>
    <source>
        <strain evidence="2">JCM 19231</strain>
    </source>
</reference>
<proteinExistence type="predicted"/>
<reference evidence="1 2" key="1">
    <citation type="submission" date="2015-01" db="EMBL/GenBank/DDBJ databases">
        <title>Vibrio sp. C1 JCM 19231 whole genome shotgun sequence.</title>
        <authorList>
            <person name="Sawabe T."/>
            <person name="Meirelles P."/>
            <person name="Feng G."/>
            <person name="Sayaka M."/>
            <person name="Hattori M."/>
            <person name="Ohkuma M."/>
        </authorList>
    </citation>
    <scope>NUCLEOTIDE SEQUENCE [LARGE SCALE GENOMIC DNA]</scope>
    <source>
        <strain evidence="2">JCM 19231</strain>
    </source>
</reference>
<gene>
    <name evidence="1" type="ORF">JCM19231_149</name>
</gene>
<dbReference type="Pfam" id="PF10014">
    <property type="entry name" value="2OG-Fe_Oxy_2"/>
    <property type="match status" value="1"/>
</dbReference>
<sequence>MLHGHENLLQIAHLSQACVEELTPSFDALPHTKHADGDYRLRRYSVVTLNGDKVVEEDQHTFVQTSDINHFQGDVVRRFEPLELNTLNSKGLLEMCQIFSEANELEDGHPIEIHQMRIDAIYDETPVAPEGVHQDGFDAIALVGIHRHNIVGGEVMLYEDSHQAPFFRKVLNDGEITLLDDHDLWHNAQPIYRVDSEQEGHMDVFVLTAHK</sequence>
<evidence type="ECO:0000313" key="2">
    <source>
        <dbReference type="Proteomes" id="UP000031671"/>
    </source>
</evidence>
<dbReference type="InterPro" id="IPR018724">
    <property type="entry name" value="2OG-Fe_dioxygenase"/>
</dbReference>